<keyword evidence="2" id="KW-1185">Reference proteome</keyword>
<organism evidence="1 2">
    <name type="scientific">Aequoribacter fuscus</name>
    <dbReference type="NCBI Taxonomy" id="2518989"/>
    <lineage>
        <taxon>Bacteria</taxon>
        <taxon>Pseudomonadati</taxon>
        <taxon>Pseudomonadota</taxon>
        <taxon>Gammaproteobacteria</taxon>
        <taxon>Cellvibrionales</taxon>
        <taxon>Halieaceae</taxon>
        <taxon>Aequoribacter</taxon>
    </lineage>
</organism>
<dbReference type="AlphaFoldDB" id="F3L5K8"/>
<proteinExistence type="predicted"/>
<reference evidence="1 2" key="1">
    <citation type="journal article" date="2011" name="J. Bacteriol.">
        <title>Genome sequence of strain IMCC3088, a proteorhodopsin-containing marine bacterium belonging to the OM60/NOR5 clade.</title>
        <authorList>
            <person name="Jang Y."/>
            <person name="Oh H.M."/>
            <person name="Kang I."/>
            <person name="Lee K."/>
            <person name="Yang S.J."/>
            <person name="Cho J.C."/>
        </authorList>
    </citation>
    <scope>NUCLEOTIDE SEQUENCE [LARGE SCALE GENOMIC DNA]</scope>
    <source>
        <strain evidence="1 2">IMCC3088</strain>
    </source>
</reference>
<accession>F3L5K8</accession>
<sequence>MPSKFTALVYAHADVTLVAVGAQLQAQHWALSKNISLACHAANSVQSDTSALPSVLEFHWPMPGVSANESNAAKSAFAGFLSKHTAQSDTRVLLLGDLSQQLAQVFVQHAADKQILIGPSLDAMMTDQSLKRSLWQDLIANGFA</sequence>
<name>F3L5K8_9GAMM</name>
<gene>
    <name evidence="1" type="ORF">IMCC3088_286</name>
</gene>
<evidence type="ECO:0000313" key="1">
    <source>
        <dbReference type="EMBL" id="EGG28376.1"/>
    </source>
</evidence>
<evidence type="ECO:0000313" key="2">
    <source>
        <dbReference type="Proteomes" id="UP000005615"/>
    </source>
</evidence>
<dbReference type="Proteomes" id="UP000005615">
    <property type="component" value="Unassembled WGS sequence"/>
</dbReference>
<dbReference type="EMBL" id="AEIG01000116">
    <property type="protein sequence ID" value="EGG28376.1"/>
    <property type="molecule type" value="Genomic_DNA"/>
</dbReference>
<dbReference type="STRING" id="2518989.IMCC3088_286"/>
<comment type="caution">
    <text evidence="1">The sequence shown here is derived from an EMBL/GenBank/DDBJ whole genome shotgun (WGS) entry which is preliminary data.</text>
</comment>
<protein>
    <submittedName>
        <fullName evidence="1">Uncharacterized protein</fullName>
    </submittedName>
</protein>